<dbReference type="EMBL" id="BAAAZP010000067">
    <property type="protein sequence ID" value="GAA3666736.1"/>
    <property type="molecule type" value="Genomic_DNA"/>
</dbReference>
<dbReference type="Proteomes" id="UP001500902">
    <property type="component" value="Unassembled WGS sequence"/>
</dbReference>
<keyword evidence="1" id="KW-1133">Transmembrane helix</keyword>
<name>A0ABP7BRG4_9ACTN</name>
<feature type="transmembrane region" description="Helical" evidence="1">
    <location>
        <begin position="283"/>
        <end position="301"/>
    </location>
</feature>
<keyword evidence="1" id="KW-0472">Membrane</keyword>
<dbReference type="InterPro" id="IPR007349">
    <property type="entry name" value="DUF418"/>
</dbReference>
<reference evidence="4" key="1">
    <citation type="journal article" date="2019" name="Int. J. Syst. Evol. Microbiol.">
        <title>The Global Catalogue of Microorganisms (GCM) 10K type strain sequencing project: providing services to taxonomists for standard genome sequencing and annotation.</title>
        <authorList>
            <consortium name="The Broad Institute Genomics Platform"/>
            <consortium name="The Broad Institute Genome Sequencing Center for Infectious Disease"/>
            <person name="Wu L."/>
            <person name="Ma J."/>
        </authorList>
    </citation>
    <scope>NUCLEOTIDE SEQUENCE [LARGE SCALE GENOMIC DNA]</scope>
    <source>
        <strain evidence="4">JCM 16904</strain>
    </source>
</reference>
<sequence length="400" mass="43003">MGEIIMTTLTRATPVTSRTGERALAPDLARGAMLLAIAFAHAPLFVTAVDRGPAVLNTITEFFHLVFVNNHARPMFAFLFGYALVQLLNREIDRGSDWVSARKLLRRRGWWLVVLGFAHTVVFAPIDILSVYGLTALVLVGLLRRRDAALLWTTGISLVPATAAVAFGMWYPLSEGTSTFAAGSMAAGDRGFGALLVDRVTAWPIGTLLFAIIVLPAVALGMWAARRGFLEEPVRHRRFLVRAAVITTVLSVAGAVPAGLVQAGVWHDPSPEALWAVATAQPLTGYAGGIGLAGIVALVAIRAARRRGRLTTMVEALGQRSLTLYLFQSLAFVVLFYPYGLGLQDDLGLAGATAVAAGTWVVSLFLADAMRRVGYRGPAEILLRRLVHRRRSGQDASGPR</sequence>
<feature type="transmembrane region" description="Helical" evidence="1">
    <location>
        <begin position="322"/>
        <end position="341"/>
    </location>
</feature>
<dbReference type="PANTHER" id="PTHR30590:SF2">
    <property type="entry name" value="INNER MEMBRANE PROTEIN"/>
    <property type="match status" value="1"/>
</dbReference>
<feature type="transmembrane region" description="Helical" evidence="1">
    <location>
        <begin position="202"/>
        <end position="223"/>
    </location>
</feature>
<dbReference type="Pfam" id="PF04235">
    <property type="entry name" value="DUF418"/>
    <property type="match status" value="1"/>
</dbReference>
<protein>
    <submittedName>
        <fullName evidence="3">DUF418 domain-containing protein</fullName>
    </submittedName>
</protein>
<keyword evidence="4" id="KW-1185">Reference proteome</keyword>
<dbReference type="InterPro" id="IPR052529">
    <property type="entry name" value="Bact_Transport_Assoc"/>
</dbReference>
<evidence type="ECO:0000313" key="4">
    <source>
        <dbReference type="Proteomes" id="UP001500902"/>
    </source>
</evidence>
<feature type="domain" description="DUF418" evidence="2">
    <location>
        <begin position="224"/>
        <end position="389"/>
    </location>
</feature>
<feature type="transmembrane region" description="Helical" evidence="1">
    <location>
        <begin position="243"/>
        <end position="263"/>
    </location>
</feature>
<proteinExistence type="predicted"/>
<evidence type="ECO:0000259" key="2">
    <source>
        <dbReference type="Pfam" id="PF04235"/>
    </source>
</evidence>
<comment type="caution">
    <text evidence="3">The sequence shown here is derived from an EMBL/GenBank/DDBJ whole genome shotgun (WGS) entry which is preliminary data.</text>
</comment>
<feature type="transmembrane region" description="Helical" evidence="1">
    <location>
        <begin position="149"/>
        <end position="171"/>
    </location>
</feature>
<feature type="transmembrane region" description="Helical" evidence="1">
    <location>
        <begin position="347"/>
        <end position="367"/>
    </location>
</feature>
<feature type="transmembrane region" description="Helical" evidence="1">
    <location>
        <begin position="109"/>
        <end position="142"/>
    </location>
</feature>
<evidence type="ECO:0000256" key="1">
    <source>
        <dbReference type="SAM" id="Phobius"/>
    </source>
</evidence>
<keyword evidence="1" id="KW-0812">Transmembrane</keyword>
<accession>A0ABP7BRG4</accession>
<gene>
    <name evidence="3" type="ORF">GCM10022224_033480</name>
</gene>
<organism evidence="3 4">
    <name type="scientific">Nonomuraea antimicrobica</name>
    <dbReference type="NCBI Taxonomy" id="561173"/>
    <lineage>
        <taxon>Bacteria</taxon>
        <taxon>Bacillati</taxon>
        <taxon>Actinomycetota</taxon>
        <taxon>Actinomycetes</taxon>
        <taxon>Streptosporangiales</taxon>
        <taxon>Streptosporangiaceae</taxon>
        <taxon>Nonomuraea</taxon>
    </lineage>
</organism>
<dbReference type="PANTHER" id="PTHR30590">
    <property type="entry name" value="INNER MEMBRANE PROTEIN"/>
    <property type="match status" value="1"/>
</dbReference>
<evidence type="ECO:0000313" key="3">
    <source>
        <dbReference type="EMBL" id="GAA3666736.1"/>
    </source>
</evidence>